<name>A0ABW9B0C3_9BURK</name>
<evidence type="ECO:0000313" key="1">
    <source>
        <dbReference type="EMBL" id="MFM0005094.1"/>
    </source>
</evidence>
<keyword evidence="1" id="KW-0378">Hydrolase</keyword>
<dbReference type="RefSeq" id="WP_408179864.1">
    <property type="nucleotide sequence ID" value="NZ_JAQQEZ010000026.1"/>
</dbReference>
<evidence type="ECO:0000313" key="2">
    <source>
        <dbReference type="Proteomes" id="UP001629230"/>
    </source>
</evidence>
<proteinExistence type="predicted"/>
<dbReference type="Pfam" id="PF13365">
    <property type="entry name" value="Trypsin_2"/>
    <property type="match status" value="1"/>
</dbReference>
<reference evidence="1 2" key="1">
    <citation type="journal article" date="2024" name="Chem. Sci.">
        <title>Discovery of megapolipeptins by genome mining of a Burkholderiales bacteria collection.</title>
        <authorList>
            <person name="Paulo B.S."/>
            <person name="Recchia M.J.J."/>
            <person name="Lee S."/>
            <person name="Fergusson C.H."/>
            <person name="Romanowski S.B."/>
            <person name="Hernandez A."/>
            <person name="Krull N."/>
            <person name="Liu D.Y."/>
            <person name="Cavanagh H."/>
            <person name="Bos A."/>
            <person name="Gray C.A."/>
            <person name="Murphy B.T."/>
            <person name="Linington R.G."/>
            <person name="Eustaquio A.S."/>
        </authorList>
    </citation>
    <scope>NUCLEOTIDE SEQUENCE [LARGE SCALE GENOMIC DNA]</scope>
    <source>
        <strain evidence="1 2">RL17-350-BIC-A</strain>
    </source>
</reference>
<dbReference type="EMBL" id="JAQQEZ010000026">
    <property type="protein sequence ID" value="MFM0005094.1"/>
    <property type="molecule type" value="Genomic_DNA"/>
</dbReference>
<dbReference type="SUPFAM" id="SSF50494">
    <property type="entry name" value="Trypsin-like serine proteases"/>
    <property type="match status" value="1"/>
</dbReference>
<dbReference type="InterPro" id="IPR009003">
    <property type="entry name" value="Peptidase_S1_PA"/>
</dbReference>
<dbReference type="GO" id="GO:0008233">
    <property type="term" value="F:peptidase activity"/>
    <property type="evidence" value="ECO:0007669"/>
    <property type="project" value="UniProtKB-KW"/>
</dbReference>
<keyword evidence="1" id="KW-0645">Protease</keyword>
<dbReference type="Proteomes" id="UP001629230">
    <property type="component" value="Unassembled WGS sequence"/>
</dbReference>
<accession>A0ABW9B0C3</accession>
<dbReference type="InterPro" id="IPR043504">
    <property type="entry name" value="Peptidase_S1_PA_chymotrypsin"/>
</dbReference>
<protein>
    <submittedName>
        <fullName evidence="1">Serine protease</fullName>
    </submittedName>
</protein>
<sequence>MAELREKKVARTLFERYASAVVYVSVQQPTGDQNMGSAFHVGDNVFITARHVVDGNEILEVATTVGNYRHAIGKVTRGPFFHPDPSVDIAALVIEGLDCPVIPLGSHLDDMLNDEAFSLAEVVVMGYPRIPLSKPTLITTRAEVNAVIDKYTGGHPHFIVSAMARGGFSGGPCLIEWDFALGVVTESLTENNGTVESGYMAVISIEPVFVCLAHHRILPASQAEGWDGFWDRYHQPVEEFLAHADVIDARKRSESES</sequence>
<dbReference type="Gene3D" id="2.40.10.10">
    <property type="entry name" value="Trypsin-like serine proteases"/>
    <property type="match status" value="2"/>
</dbReference>
<organism evidence="1 2">
    <name type="scientific">Paraburkholderia dipogonis</name>
    <dbReference type="NCBI Taxonomy" id="1211383"/>
    <lineage>
        <taxon>Bacteria</taxon>
        <taxon>Pseudomonadati</taxon>
        <taxon>Pseudomonadota</taxon>
        <taxon>Betaproteobacteria</taxon>
        <taxon>Burkholderiales</taxon>
        <taxon>Burkholderiaceae</taxon>
        <taxon>Paraburkholderia</taxon>
    </lineage>
</organism>
<dbReference type="GO" id="GO:0006508">
    <property type="term" value="P:proteolysis"/>
    <property type="evidence" value="ECO:0007669"/>
    <property type="project" value="UniProtKB-KW"/>
</dbReference>
<keyword evidence="2" id="KW-1185">Reference proteome</keyword>
<gene>
    <name evidence="1" type="ORF">PQR57_29295</name>
</gene>
<comment type="caution">
    <text evidence="1">The sequence shown here is derived from an EMBL/GenBank/DDBJ whole genome shotgun (WGS) entry which is preliminary data.</text>
</comment>